<evidence type="ECO:0000256" key="1">
    <source>
        <dbReference type="SAM" id="Phobius"/>
    </source>
</evidence>
<evidence type="ECO:0000313" key="3">
    <source>
        <dbReference type="Proteomes" id="UP000635245"/>
    </source>
</evidence>
<feature type="transmembrane region" description="Helical" evidence="1">
    <location>
        <begin position="83"/>
        <end position="107"/>
    </location>
</feature>
<evidence type="ECO:0000313" key="2">
    <source>
        <dbReference type="EMBL" id="MBK1784519.1"/>
    </source>
</evidence>
<organism evidence="2 3">
    <name type="scientific">Prauserella cavernicola</name>
    <dbReference type="NCBI Taxonomy" id="2800127"/>
    <lineage>
        <taxon>Bacteria</taxon>
        <taxon>Bacillati</taxon>
        <taxon>Actinomycetota</taxon>
        <taxon>Actinomycetes</taxon>
        <taxon>Pseudonocardiales</taxon>
        <taxon>Pseudonocardiaceae</taxon>
        <taxon>Prauserella</taxon>
    </lineage>
</organism>
<protein>
    <recommendedName>
        <fullName evidence="4">ABC transporter</fullName>
    </recommendedName>
</protein>
<accession>A0A934QRT6</accession>
<evidence type="ECO:0008006" key="4">
    <source>
        <dbReference type="Google" id="ProtNLM"/>
    </source>
</evidence>
<dbReference type="EMBL" id="JAENJH010000002">
    <property type="protein sequence ID" value="MBK1784519.1"/>
    <property type="molecule type" value="Genomic_DNA"/>
</dbReference>
<keyword evidence="1" id="KW-0812">Transmembrane</keyword>
<feature type="transmembrane region" description="Helical" evidence="1">
    <location>
        <begin position="41"/>
        <end position="62"/>
    </location>
</feature>
<sequence length="212" mass="21720">MIATTRYQLALLAHSQRYLPPLIVFLAVLGVLYTSREAPVLPEFAVSGGALVVVTCWLAIALADVEDPVQRLVTLSHTGRRTVLLAGLGLAILVCGTALAGVSMLWATLVHGGIAATELGWGALAHAACAFTGLAVGLPCSRLLVPRAGYTVVAALLALAVVLVVRWVPLVNPMLRQLAGEHAPAAPVLTALAASAVALVVSATATTLASAR</sequence>
<feature type="transmembrane region" description="Helical" evidence="1">
    <location>
        <begin position="119"/>
        <end position="138"/>
    </location>
</feature>
<dbReference type="Proteomes" id="UP000635245">
    <property type="component" value="Unassembled WGS sequence"/>
</dbReference>
<feature type="transmembrane region" description="Helical" evidence="1">
    <location>
        <begin position="188"/>
        <end position="209"/>
    </location>
</feature>
<keyword evidence="1" id="KW-1133">Transmembrane helix</keyword>
<keyword evidence="3" id="KW-1185">Reference proteome</keyword>
<name>A0A934QRT6_9PSEU</name>
<gene>
    <name evidence="2" type="ORF">JHE00_09285</name>
</gene>
<proteinExistence type="predicted"/>
<feature type="transmembrane region" description="Helical" evidence="1">
    <location>
        <begin position="18"/>
        <end position="35"/>
    </location>
</feature>
<keyword evidence="1" id="KW-0472">Membrane</keyword>
<reference evidence="2" key="1">
    <citation type="submission" date="2020-12" db="EMBL/GenBank/DDBJ databases">
        <title>Prauserella sp. ASG 168, a novel actinomycete isolated from cave rock.</title>
        <authorList>
            <person name="Suriyachadkun C."/>
        </authorList>
    </citation>
    <scope>NUCLEOTIDE SEQUENCE</scope>
    <source>
        <strain evidence="2">ASG 168</strain>
    </source>
</reference>
<dbReference type="AlphaFoldDB" id="A0A934QRT6"/>
<dbReference type="RefSeq" id="WP_200316977.1">
    <property type="nucleotide sequence ID" value="NZ_JAENJH010000002.1"/>
</dbReference>
<feature type="transmembrane region" description="Helical" evidence="1">
    <location>
        <begin position="150"/>
        <end position="168"/>
    </location>
</feature>
<comment type="caution">
    <text evidence="2">The sequence shown here is derived from an EMBL/GenBank/DDBJ whole genome shotgun (WGS) entry which is preliminary data.</text>
</comment>